<dbReference type="AlphaFoldDB" id="A0A133V8Z0"/>
<organism evidence="1 2">
    <name type="scientific">candidate division MSBL1 archaeon SCGC-AAA261F19</name>
    <dbReference type="NCBI Taxonomy" id="1698275"/>
    <lineage>
        <taxon>Archaea</taxon>
        <taxon>Methanobacteriati</taxon>
        <taxon>Methanobacteriota</taxon>
        <taxon>candidate division MSBL1</taxon>
    </lineage>
</organism>
<dbReference type="Proteomes" id="UP000070565">
    <property type="component" value="Unassembled WGS sequence"/>
</dbReference>
<evidence type="ECO:0000313" key="1">
    <source>
        <dbReference type="EMBL" id="KXB02867.1"/>
    </source>
</evidence>
<reference evidence="1 2" key="1">
    <citation type="journal article" date="2016" name="Sci. Rep.">
        <title>Metabolic traits of an uncultured archaeal lineage -MSBL1- from brine pools of the Red Sea.</title>
        <authorList>
            <person name="Mwirichia R."/>
            <person name="Alam I."/>
            <person name="Rashid M."/>
            <person name="Vinu M."/>
            <person name="Ba-Alawi W."/>
            <person name="Anthony Kamau A."/>
            <person name="Kamanda Ngugi D."/>
            <person name="Goker M."/>
            <person name="Klenk H.P."/>
            <person name="Bajic V."/>
            <person name="Stingl U."/>
        </authorList>
    </citation>
    <scope>NUCLEOTIDE SEQUENCE [LARGE SCALE GENOMIC DNA]</scope>
    <source>
        <strain evidence="1">SCGC-AAA261F19</strain>
    </source>
</reference>
<gene>
    <name evidence="1" type="ORF">AKJ45_03200</name>
</gene>
<accession>A0A133V8Z0</accession>
<proteinExistence type="predicted"/>
<dbReference type="EMBL" id="LHXZ01000048">
    <property type="protein sequence ID" value="KXB02867.1"/>
    <property type="molecule type" value="Genomic_DNA"/>
</dbReference>
<name>A0A133V8Z0_9EURY</name>
<evidence type="ECO:0000313" key="2">
    <source>
        <dbReference type="Proteomes" id="UP000070565"/>
    </source>
</evidence>
<keyword evidence="2" id="KW-1185">Reference proteome</keyword>
<protein>
    <submittedName>
        <fullName evidence="1">Uncharacterized protein</fullName>
    </submittedName>
</protein>
<comment type="caution">
    <text evidence="1">The sequence shown here is derived from an EMBL/GenBank/DDBJ whole genome shotgun (WGS) entry which is preliminary data.</text>
</comment>
<sequence>MTFDFFVSFTDIYQVAPSRKNNVVGEKGKGKKGKKVMKRSKLRRDSIWAFDLLAYLWVWP</sequence>